<accession>A0ABQ1LMI9</accession>
<comment type="caution">
    <text evidence="1">The sequence shown here is derived from an EMBL/GenBank/DDBJ whole genome shotgun (WGS) entry which is preliminary data.</text>
</comment>
<dbReference type="EMBL" id="BMEC01000002">
    <property type="protein sequence ID" value="GGC25209.1"/>
    <property type="molecule type" value="Genomic_DNA"/>
</dbReference>
<sequence>MTSSASYFAGNASLQGIGGPAIFHGVDRETRVASTSSGCLFVGYEPFVFPANNAAIRFWTGIFGYQRGAYTGAFPTEEEAKKLLENAAIIDVKQKGGYYDFALTETAVQLDTADFYRSDYYAAPLDKVAVRALDKECFLFQRIDLEGIGYGPICIVDIENKKLLTRYLDHY</sequence>
<evidence type="ECO:0000313" key="2">
    <source>
        <dbReference type="Proteomes" id="UP000636010"/>
    </source>
</evidence>
<proteinExistence type="predicted"/>
<evidence type="ECO:0008006" key="3">
    <source>
        <dbReference type="Google" id="ProtNLM"/>
    </source>
</evidence>
<dbReference type="Proteomes" id="UP000636010">
    <property type="component" value="Unassembled WGS sequence"/>
</dbReference>
<gene>
    <name evidence="1" type="ORF">GCM10011506_08150</name>
</gene>
<organism evidence="1 2">
    <name type="scientific">Marivirga lumbricoides</name>
    <dbReference type="NCBI Taxonomy" id="1046115"/>
    <lineage>
        <taxon>Bacteria</taxon>
        <taxon>Pseudomonadati</taxon>
        <taxon>Bacteroidota</taxon>
        <taxon>Cytophagia</taxon>
        <taxon>Cytophagales</taxon>
        <taxon>Marivirgaceae</taxon>
        <taxon>Marivirga</taxon>
    </lineage>
</organism>
<name>A0ABQ1LMI9_9BACT</name>
<reference evidence="2" key="1">
    <citation type="journal article" date="2019" name="Int. J. Syst. Evol. Microbiol.">
        <title>The Global Catalogue of Microorganisms (GCM) 10K type strain sequencing project: providing services to taxonomists for standard genome sequencing and annotation.</title>
        <authorList>
            <consortium name="The Broad Institute Genomics Platform"/>
            <consortium name="The Broad Institute Genome Sequencing Center for Infectious Disease"/>
            <person name="Wu L."/>
            <person name="Ma J."/>
        </authorList>
    </citation>
    <scope>NUCLEOTIDE SEQUENCE [LARGE SCALE GENOMIC DNA]</scope>
    <source>
        <strain evidence="2">CGMCC 1.10832</strain>
    </source>
</reference>
<keyword evidence="2" id="KW-1185">Reference proteome</keyword>
<protein>
    <recommendedName>
        <fullName evidence="3">WG repeat-containing protein</fullName>
    </recommendedName>
</protein>
<evidence type="ECO:0000313" key="1">
    <source>
        <dbReference type="EMBL" id="GGC25209.1"/>
    </source>
</evidence>